<dbReference type="Pfam" id="PF03765">
    <property type="entry name" value="CRAL_TRIO_N"/>
    <property type="match status" value="1"/>
</dbReference>
<dbReference type="Proteomes" id="UP000032304">
    <property type="component" value="Chromosome 2"/>
</dbReference>
<dbReference type="InterPro" id="IPR036865">
    <property type="entry name" value="CRAL-TRIO_dom_sf"/>
</dbReference>
<dbReference type="Gene3D" id="3.40.525.10">
    <property type="entry name" value="CRAL-TRIO lipid binding domain"/>
    <property type="match status" value="2"/>
</dbReference>
<protein>
    <recommendedName>
        <fullName evidence="1">CRAL-TRIO domain-containing protein</fullName>
    </recommendedName>
</protein>
<organism evidence="2 3">
    <name type="scientific">Gossypium raimondii</name>
    <name type="common">Peruvian cotton</name>
    <name type="synonym">Gossypium klotzschianum subsp. raimondii</name>
    <dbReference type="NCBI Taxonomy" id="29730"/>
    <lineage>
        <taxon>Eukaryota</taxon>
        <taxon>Viridiplantae</taxon>
        <taxon>Streptophyta</taxon>
        <taxon>Embryophyta</taxon>
        <taxon>Tracheophyta</taxon>
        <taxon>Spermatophyta</taxon>
        <taxon>Magnoliopsida</taxon>
        <taxon>eudicotyledons</taxon>
        <taxon>Gunneridae</taxon>
        <taxon>Pentapetalae</taxon>
        <taxon>rosids</taxon>
        <taxon>malvids</taxon>
        <taxon>Malvales</taxon>
        <taxon>Malvaceae</taxon>
        <taxon>Malvoideae</taxon>
        <taxon>Gossypium</taxon>
    </lineage>
</organism>
<proteinExistence type="predicted"/>
<feature type="domain" description="CRAL-TRIO" evidence="1">
    <location>
        <begin position="79"/>
        <end position="219"/>
    </location>
</feature>
<gene>
    <name evidence="2" type="ORF">B456_002G101900</name>
</gene>
<dbReference type="InterPro" id="IPR011074">
    <property type="entry name" value="CRAL/TRIO_N_dom"/>
</dbReference>
<accession>A0A0D2Q3J4</accession>
<dbReference type="PANTHER" id="PTHR46226">
    <property type="entry name" value="CRAL-TRIO DOMAIN-CONTAINING PROTEIN"/>
    <property type="match status" value="1"/>
</dbReference>
<dbReference type="SUPFAM" id="SSF52087">
    <property type="entry name" value="CRAL/TRIO domain"/>
    <property type="match status" value="1"/>
</dbReference>
<dbReference type="Gramene" id="KJB13924">
    <property type="protein sequence ID" value="KJB13924"/>
    <property type="gene ID" value="B456_002G101900"/>
</dbReference>
<evidence type="ECO:0000313" key="2">
    <source>
        <dbReference type="EMBL" id="KJB13924.1"/>
    </source>
</evidence>
<dbReference type="SMART" id="SM00516">
    <property type="entry name" value="SEC14"/>
    <property type="match status" value="1"/>
</dbReference>
<dbReference type="Pfam" id="PF00650">
    <property type="entry name" value="CRAL_TRIO"/>
    <property type="match status" value="1"/>
</dbReference>
<dbReference type="SMART" id="SM01100">
    <property type="entry name" value="CRAL_TRIO_N"/>
    <property type="match status" value="1"/>
</dbReference>
<name>A0A0D2Q3J4_GOSRA</name>
<dbReference type="PROSITE" id="PS50191">
    <property type="entry name" value="CRAL_TRIO"/>
    <property type="match status" value="1"/>
</dbReference>
<dbReference type="InterPro" id="IPR036273">
    <property type="entry name" value="CRAL/TRIO_N_dom_sf"/>
</dbReference>
<dbReference type="CDD" id="cd00170">
    <property type="entry name" value="SEC14"/>
    <property type="match status" value="1"/>
</dbReference>
<evidence type="ECO:0000313" key="3">
    <source>
        <dbReference type="Proteomes" id="UP000032304"/>
    </source>
</evidence>
<reference evidence="2 3" key="1">
    <citation type="journal article" date="2012" name="Nature">
        <title>Repeated polyploidization of Gossypium genomes and the evolution of spinnable cotton fibres.</title>
        <authorList>
            <person name="Paterson A.H."/>
            <person name="Wendel J.F."/>
            <person name="Gundlach H."/>
            <person name="Guo H."/>
            <person name="Jenkins J."/>
            <person name="Jin D."/>
            <person name="Llewellyn D."/>
            <person name="Showmaker K.C."/>
            <person name="Shu S."/>
            <person name="Udall J."/>
            <person name="Yoo M.J."/>
            <person name="Byers R."/>
            <person name="Chen W."/>
            <person name="Doron-Faigenboim A."/>
            <person name="Duke M.V."/>
            <person name="Gong L."/>
            <person name="Grimwood J."/>
            <person name="Grover C."/>
            <person name="Grupp K."/>
            <person name="Hu G."/>
            <person name="Lee T.H."/>
            <person name="Li J."/>
            <person name="Lin L."/>
            <person name="Liu T."/>
            <person name="Marler B.S."/>
            <person name="Page J.T."/>
            <person name="Roberts A.W."/>
            <person name="Romanel E."/>
            <person name="Sanders W.S."/>
            <person name="Szadkowski E."/>
            <person name="Tan X."/>
            <person name="Tang H."/>
            <person name="Xu C."/>
            <person name="Wang J."/>
            <person name="Wang Z."/>
            <person name="Zhang D."/>
            <person name="Zhang L."/>
            <person name="Ashrafi H."/>
            <person name="Bedon F."/>
            <person name="Bowers J.E."/>
            <person name="Brubaker C.L."/>
            <person name="Chee P.W."/>
            <person name="Das S."/>
            <person name="Gingle A.R."/>
            <person name="Haigler C.H."/>
            <person name="Harker D."/>
            <person name="Hoffmann L.V."/>
            <person name="Hovav R."/>
            <person name="Jones D.C."/>
            <person name="Lemke C."/>
            <person name="Mansoor S."/>
            <person name="ur Rahman M."/>
            <person name="Rainville L.N."/>
            <person name="Rambani A."/>
            <person name="Reddy U.K."/>
            <person name="Rong J.K."/>
            <person name="Saranga Y."/>
            <person name="Scheffler B.E."/>
            <person name="Scheffler J.A."/>
            <person name="Stelly D.M."/>
            <person name="Triplett B.A."/>
            <person name="Van Deynze A."/>
            <person name="Vaslin M.F."/>
            <person name="Waghmare V.N."/>
            <person name="Walford S.A."/>
            <person name="Wright R.J."/>
            <person name="Zaki E.A."/>
            <person name="Zhang T."/>
            <person name="Dennis E.S."/>
            <person name="Mayer K.F."/>
            <person name="Peterson D.G."/>
            <person name="Rokhsar D.S."/>
            <person name="Wang X."/>
            <person name="Schmutz J."/>
        </authorList>
    </citation>
    <scope>NUCLEOTIDE SEQUENCE [LARGE SCALE GENOMIC DNA]</scope>
</reference>
<dbReference type="SUPFAM" id="SSF46938">
    <property type="entry name" value="CRAL/TRIO N-terminal domain"/>
    <property type="match status" value="1"/>
</dbReference>
<dbReference type="InterPro" id="IPR001251">
    <property type="entry name" value="CRAL-TRIO_dom"/>
</dbReference>
<sequence>MSNAHQEAIKQFLSLMETVDERMKSTFQNMHQGYPTEALVRFLKARDWNVQKAHKMLIDCLQWRIQNEIDNILAKPIIPTDLYRAVRDSQLVGLSGYSKEGLPVIAIGVGLSTYDKASPTATEKYGRHISTCLKVLDMTGLKLSALNQIKILTTISTIDDLNYPEKTQTYYIVNAPYIFSACWKAVKPLLQERTKRKIQVLQGSGKDELLKIMDYSSLPHFCRKEGSGSTRHSSNGTADNCFSLDHTYHQQLYTYIKHQATHKETNSPIKHGSVHVEFPEPDPDDTAIALTIESELHKLADQNGLCKSLNGLKVNGV</sequence>
<dbReference type="PANTHER" id="PTHR46226:SF5">
    <property type="entry name" value="PHOSPHATIDYLINOSITOL_PHOSPHATIDYLCHOLINE TRANSFER PROTEIN SFH2"/>
    <property type="match status" value="1"/>
</dbReference>
<dbReference type="AlphaFoldDB" id="A0A0D2Q3J4"/>
<dbReference type="EMBL" id="CM001741">
    <property type="protein sequence ID" value="KJB13924.1"/>
    <property type="molecule type" value="Genomic_DNA"/>
</dbReference>
<keyword evidence="3" id="KW-1185">Reference proteome</keyword>
<evidence type="ECO:0000259" key="1">
    <source>
        <dbReference type="PROSITE" id="PS50191"/>
    </source>
</evidence>